<gene>
    <name evidence="2" type="ORF">CQA58_00635</name>
</gene>
<name>A0A3D8J5H0_9HELI</name>
<dbReference type="CDD" id="cd05930">
    <property type="entry name" value="A_NRPS"/>
    <property type="match status" value="1"/>
</dbReference>
<dbReference type="EMBL" id="NXLV01000001">
    <property type="protein sequence ID" value="RDU72144.1"/>
    <property type="molecule type" value="Genomic_DNA"/>
</dbReference>
<protein>
    <recommendedName>
        <fullName evidence="1">AMP-dependent synthetase/ligase domain-containing protein</fullName>
    </recommendedName>
</protein>
<dbReference type="InterPro" id="IPR020845">
    <property type="entry name" value="AMP-binding_CS"/>
</dbReference>
<dbReference type="Pfam" id="PF00501">
    <property type="entry name" value="AMP-binding"/>
    <property type="match status" value="1"/>
</dbReference>
<dbReference type="PANTHER" id="PTHR45527:SF1">
    <property type="entry name" value="FATTY ACID SYNTHASE"/>
    <property type="match status" value="1"/>
</dbReference>
<dbReference type="GO" id="GO:0005737">
    <property type="term" value="C:cytoplasm"/>
    <property type="evidence" value="ECO:0007669"/>
    <property type="project" value="TreeGrafter"/>
</dbReference>
<sequence>MKINVLDYFEETKNLYPQKIALIDRDTQLTFEQMWDMALNISSNLIPLLSRQTQPQVIAVFLPKSHQALLSFFGILMSGNIYMPLDVKSPMERTKAILQNIKPALIISSDEYAAELQETYLDFSALLSSPSKTQTNYQNLISTDPAYIINTSGSTGVPKGVIVSHRNIIDYLTFFKTEPLILPTNKNIIGSQSPFYFDNSVLDIYSMLFFGSTLVLISEDSFSFPKYLYEIIKKYSIDFIFWVPTALKTLSQIQEKLEISKILFAGEAMSPILLKKLQELFPCSTFANLYGPTEITVDCSYYLVNREFGENEMVPIGKACKNSSILLLDEENRVSNRGEICIRGEGVSLGYYNDPQKTSEVFIQNPTHNLYRDIIYKTGDLGYYNDLGELIITGRKDSQIKHNGYRIELGEIEHALLGLDGLDEFCIIYQDEIILATSNENISKADVFKHLKNKIPKYMFPTKVFYTPIPLNRNGKIDRKAVLHQYRQEEK</sequence>
<dbReference type="RefSeq" id="WP_115568774.1">
    <property type="nucleotide sequence ID" value="NZ_NXLV01000001.1"/>
</dbReference>
<dbReference type="OrthoDB" id="9765680at2"/>
<dbReference type="InterPro" id="IPR045851">
    <property type="entry name" value="AMP-bd_C_sf"/>
</dbReference>
<dbReference type="PROSITE" id="PS00455">
    <property type="entry name" value="AMP_BINDING"/>
    <property type="match status" value="1"/>
</dbReference>
<dbReference type="GO" id="GO:0044550">
    <property type="term" value="P:secondary metabolite biosynthetic process"/>
    <property type="evidence" value="ECO:0007669"/>
    <property type="project" value="TreeGrafter"/>
</dbReference>
<reference evidence="2 3" key="1">
    <citation type="submission" date="2018-04" db="EMBL/GenBank/DDBJ databases">
        <title>Novel Campyloabacter and Helicobacter Species and Strains.</title>
        <authorList>
            <person name="Mannion A.J."/>
            <person name="Shen Z."/>
            <person name="Fox J.G."/>
        </authorList>
    </citation>
    <scope>NUCLEOTIDE SEQUENCE [LARGE SCALE GENOMIC DNA]</scope>
    <source>
        <strain evidence="2 3">MIT 04-9366</strain>
    </source>
</reference>
<dbReference type="InterPro" id="IPR042099">
    <property type="entry name" value="ANL_N_sf"/>
</dbReference>
<keyword evidence="3" id="KW-1185">Reference proteome</keyword>
<dbReference type="InterPro" id="IPR000873">
    <property type="entry name" value="AMP-dep_synth/lig_dom"/>
</dbReference>
<accession>A0A3D8J5H0</accession>
<dbReference type="Gene3D" id="3.30.300.30">
    <property type="match status" value="1"/>
</dbReference>
<evidence type="ECO:0000259" key="1">
    <source>
        <dbReference type="Pfam" id="PF00501"/>
    </source>
</evidence>
<dbReference type="Proteomes" id="UP000257045">
    <property type="component" value="Unassembled WGS sequence"/>
</dbReference>
<dbReference type="Gene3D" id="3.40.50.12780">
    <property type="entry name" value="N-terminal domain of ligase-like"/>
    <property type="match status" value="1"/>
</dbReference>
<proteinExistence type="predicted"/>
<evidence type="ECO:0000313" key="2">
    <source>
        <dbReference type="EMBL" id="RDU72144.1"/>
    </source>
</evidence>
<evidence type="ECO:0000313" key="3">
    <source>
        <dbReference type="Proteomes" id="UP000257045"/>
    </source>
</evidence>
<feature type="domain" description="AMP-dependent synthetase/ligase" evidence="1">
    <location>
        <begin position="9"/>
        <end position="352"/>
    </location>
</feature>
<dbReference type="GO" id="GO:0043041">
    <property type="term" value="P:amino acid activation for nonribosomal peptide biosynthetic process"/>
    <property type="evidence" value="ECO:0007669"/>
    <property type="project" value="TreeGrafter"/>
</dbReference>
<dbReference type="SUPFAM" id="SSF56801">
    <property type="entry name" value="Acetyl-CoA synthetase-like"/>
    <property type="match status" value="1"/>
</dbReference>
<dbReference type="GO" id="GO:0031177">
    <property type="term" value="F:phosphopantetheine binding"/>
    <property type="evidence" value="ECO:0007669"/>
    <property type="project" value="TreeGrafter"/>
</dbReference>
<organism evidence="2 3">
    <name type="scientific">Helicobacter brantae</name>
    <dbReference type="NCBI Taxonomy" id="375927"/>
    <lineage>
        <taxon>Bacteria</taxon>
        <taxon>Pseudomonadati</taxon>
        <taxon>Campylobacterota</taxon>
        <taxon>Epsilonproteobacteria</taxon>
        <taxon>Campylobacterales</taxon>
        <taxon>Helicobacteraceae</taxon>
        <taxon>Helicobacter</taxon>
    </lineage>
</organism>
<dbReference type="AlphaFoldDB" id="A0A3D8J5H0"/>
<comment type="caution">
    <text evidence="2">The sequence shown here is derived from an EMBL/GenBank/DDBJ whole genome shotgun (WGS) entry which is preliminary data.</text>
</comment>
<dbReference type="PANTHER" id="PTHR45527">
    <property type="entry name" value="NONRIBOSOMAL PEPTIDE SYNTHETASE"/>
    <property type="match status" value="1"/>
</dbReference>